<dbReference type="GO" id="GO:0003700">
    <property type="term" value="F:DNA-binding transcription factor activity"/>
    <property type="evidence" value="ECO:0007669"/>
    <property type="project" value="InterPro"/>
</dbReference>
<dbReference type="Gene3D" id="1.10.10.10">
    <property type="entry name" value="Winged helix-like DNA-binding domain superfamily/Winged helix DNA-binding domain"/>
    <property type="match status" value="1"/>
</dbReference>
<name>A0A8T3VCU2_9EURY</name>
<dbReference type="SMART" id="SM00347">
    <property type="entry name" value="HTH_MARR"/>
    <property type="match status" value="1"/>
</dbReference>
<gene>
    <name evidence="5" type="ORF">E7Z73_04395</name>
</gene>
<reference evidence="5" key="1">
    <citation type="submission" date="2019-04" db="EMBL/GenBank/DDBJ databases">
        <title>Evolution of Biomass-Degrading Anaerobic Consortia Revealed by Metagenomics.</title>
        <authorList>
            <person name="Peng X."/>
        </authorList>
    </citation>
    <scope>NUCLEOTIDE SEQUENCE</scope>
    <source>
        <strain evidence="5">SIG12</strain>
    </source>
</reference>
<dbReference type="InterPro" id="IPR000835">
    <property type="entry name" value="HTH_MarR-typ"/>
</dbReference>
<proteinExistence type="predicted"/>
<organism evidence="5 6">
    <name type="scientific">Methanobrevibacter millerae</name>
    <dbReference type="NCBI Taxonomy" id="230361"/>
    <lineage>
        <taxon>Archaea</taxon>
        <taxon>Methanobacteriati</taxon>
        <taxon>Methanobacteriota</taxon>
        <taxon>Methanomada group</taxon>
        <taxon>Methanobacteria</taxon>
        <taxon>Methanobacteriales</taxon>
        <taxon>Methanobacteriaceae</taxon>
        <taxon>Methanobrevibacter</taxon>
    </lineage>
</organism>
<evidence type="ECO:0000313" key="5">
    <source>
        <dbReference type="EMBL" id="MBE6504972.1"/>
    </source>
</evidence>
<dbReference type="InterPro" id="IPR036388">
    <property type="entry name" value="WH-like_DNA-bd_sf"/>
</dbReference>
<evidence type="ECO:0000256" key="1">
    <source>
        <dbReference type="ARBA" id="ARBA00023015"/>
    </source>
</evidence>
<sequence length="146" mass="17385">MSLPSQFKKENYEDILIYHYVEELISSFVEFADENLKDDIISTNNLRFLLRIRFADKTTQKDLVNLFKVSNGYTAKILRNFEDNNLITRCEDPTNRRQKIVELTPKGIEKTDTILEHIITWENNHDLNDDEIKTLKRLLFKFLSEK</sequence>
<dbReference type="Proteomes" id="UP000762703">
    <property type="component" value="Unassembled WGS sequence"/>
</dbReference>
<evidence type="ECO:0000313" key="6">
    <source>
        <dbReference type="Proteomes" id="UP000762703"/>
    </source>
</evidence>
<dbReference type="GO" id="GO:0003677">
    <property type="term" value="F:DNA binding"/>
    <property type="evidence" value="ECO:0007669"/>
    <property type="project" value="UniProtKB-KW"/>
</dbReference>
<evidence type="ECO:0000256" key="3">
    <source>
        <dbReference type="ARBA" id="ARBA00023163"/>
    </source>
</evidence>
<evidence type="ECO:0000259" key="4">
    <source>
        <dbReference type="PROSITE" id="PS50995"/>
    </source>
</evidence>
<comment type="caution">
    <text evidence="5">The sequence shown here is derived from an EMBL/GenBank/DDBJ whole genome shotgun (WGS) entry which is preliminary data.</text>
</comment>
<dbReference type="RefSeq" id="WP_296862447.1">
    <property type="nucleotide sequence ID" value="NZ_SUTE01000035.1"/>
</dbReference>
<feature type="domain" description="HTH marR-type" evidence="4">
    <location>
        <begin position="14"/>
        <end position="144"/>
    </location>
</feature>
<dbReference type="AlphaFoldDB" id="A0A8T3VCU2"/>
<keyword evidence="3" id="KW-0804">Transcription</keyword>
<dbReference type="InterPro" id="IPR036390">
    <property type="entry name" value="WH_DNA-bd_sf"/>
</dbReference>
<keyword evidence="2" id="KW-0238">DNA-binding</keyword>
<keyword evidence="1" id="KW-0805">Transcription regulation</keyword>
<dbReference type="PROSITE" id="PS50995">
    <property type="entry name" value="HTH_MARR_2"/>
    <property type="match status" value="1"/>
</dbReference>
<dbReference type="Pfam" id="PF01047">
    <property type="entry name" value="MarR"/>
    <property type="match status" value="1"/>
</dbReference>
<dbReference type="EMBL" id="SUTE01000035">
    <property type="protein sequence ID" value="MBE6504972.1"/>
    <property type="molecule type" value="Genomic_DNA"/>
</dbReference>
<dbReference type="SUPFAM" id="SSF46785">
    <property type="entry name" value="Winged helix' DNA-binding domain"/>
    <property type="match status" value="1"/>
</dbReference>
<dbReference type="PANTHER" id="PTHR42756">
    <property type="entry name" value="TRANSCRIPTIONAL REGULATOR, MARR"/>
    <property type="match status" value="1"/>
</dbReference>
<dbReference type="PANTHER" id="PTHR42756:SF1">
    <property type="entry name" value="TRANSCRIPTIONAL REPRESSOR OF EMRAB OPERON"/>
    <property type="match status" value="1"/>
</dbReference>
<evidence type="ECO:0000256" key="2">
    <source>
        <dbReference type="ARBA" id="ARBA00023125"/>
    </source>
</evidence>
<accession>A0A8T3VCU2</accession>
<protein>
    <submittedName>
        <fullName evidence="5">MarR family transcriptional regulator</fullName>
    </submittedName>
</protein>